<evidence type="ECO:0000256" key="1">
    <source>
        <dbReference type="ARBA" id="ARBA00022448"/>
    </source>
</evidence>
<dbReference type="PROSITE" id="PS00211">
    <property type="entry name" value="ABC_TRANSPORTER_1"/>
    <property type="match status" value="1"/>
</dbReference>
<feature type="domain" description="ABC transporter" evidence="6">
    <location>
        <begin position="7"/>
        <end position="242"/>
    </location>
</feature>
<keyword evidence="4" id="KW-0547">Nucleotide-binding</keyword>
<evidence type="ECO:0000259" key="6">
    <source>
        <dbReference type="PROSITE" id="PS50893"/>
    </source>
</evidence>
<keyword evidence="2" id="KW-0762">Sugar transport</keyword>
<comment type="caution">
    <text evidence="7">The sequence shown here is derived from an EMBL/GenBank/DDBJ whole genome shotgun (WGS) entry which is preliminary data.</text>
</comment>
<dbReference type="SUPFAM" id="SSF52540">
    <property type="entry name" value="P-loop containing nucleoside triphosphate hydrolases"/>
    <property type="match status" value="2"/>
</dbReference>
<dbReference type="PANTHER" id="PTHR43790">
    <property type="entry name" value="CARBOHYDRATE TRANSPORT ATP-BINDING PROTEIN MG119-RELATED"/>
    <property type="match status" value="1"/>
</dbReference>
<dbReference type="CDD" id="cd03215">
    <property type="entry name" value="ABC_Carb_Monos_II"/>
    <property type="match status" value="1"/>
</dbReference>
<evidence type="ECO:0000313" key="7">
    <source>
        <dbReference type="EMBL" id="MFH0253873.1"/>
    </source>
</evidence>
<organism evidence="7 8">
    <name type="scientific">Roseovarius aquimarinus</name>
    <dbReference type="NCBI Taxonomy" id="1229156"/>
    <lineage>
        <taxon>Bacteria</taxon>
        <taxon>Pseudomonadati</taxon>
        <taxon>Pseudomonadota</taxon>
        <taxon>Alphaproteobacteria</taxon>
        <taxon>Rhodobacterales</taxon>
        <taxon>Roseobacteraceae</taxon>
        <taxon>Roseovarius</taxon>
    </lineage>
</organism>
<dbReference type="InterPro" id="IPR017871">
    <property type="entry name" value="ABC_transporter-like_CS"/>
</dbReference>
<evidence type="ECO:0000256" key="3">
    <source>
        <dbReference type="ARBA" id="ARBA00022737"/>
    </source>
</evidence>
<dbReference type="CDD" id="cd03216">
    <property type="entry name" value="ABC_Carb_Monos_I"/>
    <property type="match status" value="1"/>
</dbReference>
<dbReference type="InterPro" id="IPR050107">
    <property type="entry name" value="ABC_carbohydrate_import_ATPase"/>
</dbReference>
<dbReference type="PROSITE" id="PS50893">
    <property type="entry name" value="ABC_TRANSPORTER_2"/>
    <property type="match status" value="2"/>
</dbReference>
<sequence>MSDTPLIRTRGLTRAYPGVIALDHVDFDVARGEVHVLFGENGAGKSTLISLLAGANTPSGGTIEVEGRAVRFGSVADAQAAGIYTVFQEFSLIPTMTVAQNMFLGREPGFGPFTDHRAMRRGAAALLERLGFDVPVGETVAHLSRAQQQMVEIAKAFHGQPKCLILDEPTASLTDREVDHLFETILKLRAEGVAIIYISHRIHEFERIADRVTVLRDGAYIGTVPMADTDEATLVEMMAGRAIRDIYPDIPHAPAEVLLEVEGLRAWGVNGASLAARRGEVLGMAGLVGSGKSRLFRALMGIQPIRGGSVRWKGEDITGAATRHVIGAGIHYLSSDRKAEGLDLAKTAWQNLGIDLMMGREASAMIRPRALRAASAEIFETVELKDSYRPKAVAQLSGGNQQKVLFAKSFGHDADLFIFDEPTVGVDMGTRAALYRLIGDIAASGKAVVVISSDLPEVLNLAHRVLVMAEGRITAELTGADRTEDNVLRHFFDDTGEIA</sequence>
<keyword evidence="3" id="KW-0677">Repeat</keyword>
<dbReference type="RefSeq" id="WP_377170994.1">
    <property type="nucleotide sequence ID" value="NZ_JBHTJC010000002.1"/>
</dbReference>
<gene>
    <name evidence="7" type="ORF">ACGRVM_08205</name>
</gene>
<accession>A0ABW7I720</accession>
<evidence type="ECO:0000256" key="5">
    <source>
        <dbReference type="ARBA" id="ARBA00022840"/>
    </source>
</evidence>
<evidence type="ECO:0000313" key="8">
    <source>
        <dbReference type="Proteomes" id="UP001607157"/>
    </source>
</evidence>
<feature type="domain" description="ABC transporter" evidence="6">
    <location>
        <begin position="253"/>
        <end position="495"/>
    </location>
</feature>
<dbReference type="InterPro" id="IPR003593">
    <property type="entry name" value="AAA+_ATPase"/>
</dbReference>
<keyword evidence="8" id="KW-1185">Reference proteome</keyword>
<evidence type="ECO:0000256" key="4">
    <source>
        <dbReference type="ARBA" id="ARBA00022741"/>
    </source>
</evidence>
<dbReference type="EMBL" id="JBIHMM010000002">
    <property type="protein sequence ID" value="MFH0253873.1"/>
    <property type="molecule type" value="Genomic_DNA"/>
</dbReference>
<evidence type="ECO:0000256" key="2">
    <source>
        <dbReference type="ARBA" id="ARBA00022597"/>
    </source>
</evidence>
<dbReference type="PANTHER" id="PTHR43790:SF9">
    <property type="entry name" value="GALACTOFURANOSE TRANSPORTER ATP-BINDING PROTEIN YTFR"/>
    <property type="match status" value="1"/>
</dbReference>
<dbReference type="Pfam" id="PF00005">
    <property type="entry name" value="ABC_tran"/>
    <property type="match status" value="2"/>
</dbReference>
<dbReference type="InterPro" id="IPR027417">
    <property type="entry name" value="P-loop_NTPase"/>
</dbReference>
<keyword evidence="1" id="KW-0813">Transport</keyword>
<dbReference type="SMART" id="SM00382">
    <property type="entry name" value="AAA"/>
    <property type="match status" value="2"/>
</dbReference>
<dbReference type="InterPro" id="IPR003439">
    <property type="entry name" value="ABC_transporter-like_ATP-bd"/>
</dbReference>
<name>A0ABW7I720_9RHOB</name>
<keyword evidence="5 7" id="KW-0067">ATP-binding</keyword>
<dbReference type="Gene3D" id="3.40.50.300">
    <property type="entry name" value="P-loop containing nucleotide triphosphate hydrolases"/>
    <property type="match status" value="2"/>
</dbReference>
<protein>
    <submittedName>
        <fullName evidence="7">Sugar ABC transporter ATP-binding protein</fullName>
    </submittedName>
</protein>
<dbReference type="GO" id="GO:0005524">
    <property type="term" value="F:ATP binding"/>
    <property type="evidence" value="ECO:0007669"/>
    <property type="project" value="UniProtKB-KW"/>
</dbReference>
<proteinExistence type="predicted"/>
<dbReference type="Proteomes" id="UP001607157">
    <property type="component" value="Unassembled WGS sequence"/>
</dbReference>
<reference evidence="7 8" key="1">
    <citation type="submission" date="2024-10" db="EMBL/GenBank/DDBJ databases">
        <authorList>
            <person name="Yang X.-N."/>
        </authorList>
    </citation>
    <scope>NUCLEOTIDE SEQUENCE [LARGE SCALE GENOMIC DNA]</scope>
    <source>
        <strain evidence="7 8">CAU 1059</strain>
    </source>
</reference>